<comment type="similarity">
    <text evidence="1">Belongs to the sigma-70 factor family. ECF subfamily.</text>
</comment>
<reference evidence="8 9" key="2">
    <citation type="journal article" date="2020" name="Front. Microbiol.">
        <title>Genetic Organization of the aprX-lipA2 Operon Affects the Proteolytic Potential of Pseudomonas Species in Milk.</title>
        <authorList>
            <person name="Maier C."/>
            <person name="Huptas C."/>
            <person name="von Neubeck M."/>
            <person name="Scherer S."/>
            <person name="Wenning M."/>
            <person name="Lucking G."/>
        </authorList>
    </citation>
    <scope>NUCLEOTIDE SEQUENCE [LARGE SCALE GENOMIC DNA]</scope>
    <source>
        <strain evidence="8 9">G4779</strain>
    </source>
</reference>
<protein>
    <submittedName>
        <fullName evidence="8">Sigma-70 family RNA polymerase sigma factor</fullName>
    </submittedName>
</protein>
<evidence type="ECO:0000259" key="5">
    <source>
        <dbReference type="Pfam" id="PF04542"/>
    </source>
</evidence>
<sequence length="170" mass="19228">MDVGIKPSTPMDIEHLYGKHHGWLKGWLCNRVGNSADAADLAQDTFMRMLTLRQLPVLREPRHYLVTIARGLMIDKARRQTLERAYLEVLAARPEPLEVSPETYHLIIESLLAIDALLDGLGARTRQIFLLVQLEGLSYVQVGRQLGLSVTTIKNHLGKAMMQCIRLMDD</sequence>
<dbReference type="AlphaFoldDB" id="A0A7Y1QNQ1"/>
<organism evidence="8 9">
    <name type="scientific">Pseudomonas gessardii</name>
    <dbReference type="NCBI Taxonomy" id="78544"/>
    <lineage>
        <taxon>Bacteria</taxon>
        <taxon>Pseudomonadati</taxon>
        <taxon>Pseudomonadota</taxon>
        <taxon>Gammaproteobacteria</taxon>
        <taxon>Pseudomonadales</taxon>
        <taxon>Pseudomonadaceae</taxon>
        <taxon>Pseudomonas</taxon>
    </lineage>
</organism>
<accession>A0A7Y1QNQ1</accession>
<dbReference type="Proteomes" id="UP000542111">
    <property type="component" value="Unassembled WGS sequence"/>
</dbReference>
<dbReference type="InterPro" id="IPR013325">
    <property type="entry name" value="RNA_pol_sigma_r2"/>
</dbReference>
<dbReference type="InterPro" id="IPR014284">
    <property type="entry name" value="RNA_pol_sigma-70_dom"/>
</dbReference>
<dbReference type="RefSeq" id="WP_083743117.1">
    <property type="nucleotide sequence ID" value="NZ_CBCRYT010000054.1"/>
</dbReference>
<dbReference type="Gene3D" id="1.10.10.10">
    <property type="entry name" value="Winged helix-like DNA-binding domain superfamily/Winged helix DNA-binding domain"/>
    <property type="match status" value="1"/>
</dbReference>
<dbReference type="GO" id="GO:0006352">
    <property type="term" value="P:DNA-templated transcription initiation"/>
    <property type="evidence" value="ECO:0007669"/>
    <property type="project" value="InterPro"/>
</dbReference>
<dbReference type="Gene3D" id="1.10.1740.10">
    <property type="match status" value="1"/>
</dbReference>
<evidence type="ECO:0000313" key="10">
    <source>
        <dbReference type="Proteomes" id="UP000814003"/>
    </source>
</evidence>
<dbReference type="GeneID" id="70104135"/>
<dbReference type="InterPro" id="IPR036388">
    <property type="entry name" value="WH-like_DNA-bd_sf"/>
</dbReference>
<dbReference type="PANTHER" id="PTHR43133">
    <property type="entry name" value="RNA POLYMERASE ECF-TYPE SIGMA FACTO"/>
    <property type="match status" value="1"/>
</dbReference>
<dbReference type="InterPro" id="IPR007627">
    <property type="entry name" value="RNA_pol_sigma70_r2"/>
</dbReference>
<evidence type="ECO:0000313" key="9">
    <source>
        <dbReference type="Proteomes" id="UP000542111"/>
    </source>
</evidence>
<dbReference type="NCBIfam" id="TIGR02937">
    <property type="entry name" value="sigma70-ECF"/>
    <property type="match status" value="1"/>
</dbReference>
<dbReference type="OrthoDB" id="9797134at2"/>
<evidence type="ECO:0000313" key="8">
    <source>
        <dbReference type="EMBL" id="NNA98400.1"/>
    </source>
</evidence>
<dbReference type="EMBL" id="JAAQYP010000055">
    <property type="protein sequence ID" value="NNA98400.1"/>
    <property type="molecule type" value="Genomic_DNA"/>
</dbReference>
<proteinExistence type="inferred from homology"/>
<reference evidence="7 10" key="1">
    <citation type="submission" date="2019-11" db="EMBL/GenBank/DDBJ databases">
        <title>Epiphytic Pseudomonas syringae from cherry orchards.</title>
        <authorList>
            <person name="Hulin M.T."/>
        </authorList>
    </citation>
    <scope>NUCLEOTIDE SEQUENCE [LARGE SCALE GENOMIC DNA]</scope>
    <source>
        <strain evidence="7 10">PA-6-5B</strain>
    </source>
</reference>
<comment type="caution">
    <text evidence="8">The sequence shown here is derived from an EMBL/GenBank/DDBJ whole genome shotgun (WGS) entry which is preliminary data.</text>
</comment>
<evidence type="ECO:0000256" key="4">
    <source>
        <dbReference type="ARBA" id="ARBA00023163"/>
    </source>
</evidence>
<gene>
    <name evidence="7" type="ORF">GIW56_29420</name>
    <name evidence="8" type="ORF">HBO33_24870</name>
</gene>
<feature type="domain" description="RNA polymerase sigma factor 70 region 4 type 2" evidence="6">
    <location>
        <begin position="112"/>
        <end position="164"/>
    </location>
</feature>
<keyword evidence="10" id="KW-1185">Reference proteome</keyword>
<dbReference type="EMBL" id="WKED01000113">
    <property type="protein sequence ID" value="MCF5110916.1"/>
    <property type="molecule type" value="Genomic_DNA"/>
</dbReference>
<dbReference type="Proteomes" id="UP000814003">
    <property type="component" value="Unassembled WGS sequence"/>
</dbReference>
<name>A0A7Y1QNQ1_9PSED</name>
<dbReference type="InterPro" id="IPR013249">
    <property type="entry name" value="RNA_pol_sigma70_r4_t2"/>
</dbReference>
<dbReference type="InterPro" id="IPR039425">
    <property type="entry name" value="RNA_pol_sigma-70-like"/>
</dbReference>
<evidence type="ECO:0000256" key="2">
    <source>
        <dbReference type="ARBA" id="ARBA00023015"/>
    </source>
</evidence>
<evidence type="ECO:0000256" key="3">
    <source>
        <dbReference type="ARBA" id="ARBA00023082"/>
    </source>
</evidence>
<feature type="domain" description="RNA polymerase sigma-70 region 2" evidence="5">
    <location>
        <begin position="16"/>
        <end position="81"/>
    </location>
</feature>
<evidence type="ECO:0000313" key="7">
    <source>
        <dbReference type="EMBL" id="MCF5110916.1"/>
    </source>
</evidence>
<dbReference type="PANTHER" id="PTHR43133:SF63">
    <property type="entry name" value="RNA POLYMERASE SIGMA FACTOR FECI-RELATED"/>
    <property type="match status" value="1"/>
</dbReference>
<dbReference type="SUPFAM" id="SSF88946">
    <property type="entry name" value="Sigma2 domain of RNA polymerase sigma factors"/>
    <property type="match status" value="1"/>
</dbReference>
<dbReference type="GO" id="GO:0003677">
    <property type="term" value="F:DNA binding"/>
    <property type="evidence" value="ECO:0007669"/>
    <property type="project" value="InterPro"/>
</dbReference>
<dbReference type="InterPro" id="IPR013324">
    <property type="entry name" value="RNA_pol_sigma_r3/r4-like"/>
</dbReference>
<keyword evidence="2" id="KW-0805">Transcription regulation</keyword>
<dbReference type="Pfam" id="PF04542">
    <property type="entry name" value="Sigma70_r2"/>
    <property type="match status" value="1"/>
</dbReference>
<keyword evidence="3" id="KW-0731">Sigma factor</keyword>
<evidence type="ECO:0000259" key="6">
    <source>
        <dbReference type="Pfam" id="PF08281"/>
    </source>
</evidence>
<dbReference type="SUPFAM" id="SSF88659">
    <property type="entry name" value="Sigma3 and sigma4 domains of RNA polymerase sigma factors"/>
    <property type="match status" value="1"/>
</dbReference>
<dbReference type="GO" id="GO:0016987">
    <property type="term" value="F:sigma factor activity"/>
    <property type="evidence" value="ECO:0007669"/>
    <property type="project" value="UniProtKB-KW"/>
</dbReference>
<dbReference type="Pfam" id="PF08281">
    <property type="entry name" value="Sigma70_r4_2"/>
    <property type="match status" value="1"/>
</dbReference>
<keyword evidence="4" id="KW-0804">Transcription</keyword>
<evidence type="ECO:0000256" key="1">
    <source>
        <dbReference type="ARBA" id="ARBA00010641"/>
    </source>
</evidence>